<evidence type="ECO:0000256" key="3">
    <source>
        <dbReference type="ARBA" id="ARBA00022475"/>
    </source>
</evidence>
<dbReference type="Pfam" id="PF19053">
    <property type="entry name" value="EccD"/>
    <property type="match status" value="1"/>
</dbReference>
<dbReference type="GO" id="GO:0005886">
    <property type="term" value="C:plasma membrane"/>
    <property type="evidence" value="ECO:0007669"/>
    <property type="project" value="UniProtKB-SubCell"/>
</dbReference>
<keyword evidence="5 7" id="KW-1133">Transmembrane helix</keyword>
<evidence type="ECO:0000256" key="1">
    <source>
        <dbReference type="ARBA" id="ARBA00004651"/>
    </source>
</evidence>
<evidence type="ECO:0000259" key="8">
    <source>
        <dbReference type="Pfam" id="PF19053"/>
    </source>
</evidence>
<feature type="transmembrane region" description="Helical" evidence="7">
    <location>
        <begin position="240"/>
        <end position="261"/>
    </location>
</feature>
<dbReference type="AlphaFoldDB" id="A0AAE3YIT0"/>
<evidence type="ECO:0000256" key="4">
    <source>
        <dbReference type="ARBA" id="ARBA00022692"/>
    </source>
</evidence>
<organism evidence="9 10">
    <name type="scientific">Catenuloplanes atrovinosus</name>
    <dbReference type="NCBI Taxonomy" id="137266"/>
    <lineage>
        <taxon>Bacteria</taxon>
        <taxon>Bacillati</taxon>
        <taxon>Actinomycetota</taxon>
        <taxon>Actinomycetes</taxon>
        <taxon>Micromonosporales</taxon>
        <taxon>Micromonosporaceae</taxon>
        <taxon>Catenuloplanes</taxon>
    </lineage>
</organism>
<evidence type="ECO:0000256" key="7">
    <source>
        <dbReference type="SAM" id="Phobius"/>
    </source>
</evidence>
<keyword evidence="3" id="KW-1003">Cell membrane</keyword>
<feature type="transmembrane region" description="Helical" evidence="7">
    <location>
        <begin position="105"/>
        <end position="125"/>
    </location>
</feature>
<feature type="domain" description="EccD-like transmembrane" evidence="8">
    <location>
        <begin position="102"/>
        <end position="439"/>
    </location>
</feature>
<dbReference type="EMBL" id="JAVDYB010000001">
    <property type="protein sequence ID" value="MDR7274265.1"/>
    <property type="molecule type" value="Genomic_DNA"/>
</dbReference>
<feature type="transmembrane region" description="Helical" evidence="7">
    <location>
        <begin position="352"/>
        <end position="370"/>
    </location>
</feature>
<keyword evidence="6 7" id="KW-0472">Membrane</keyword>
<dbReference type="NCBIfam" id="TIGR03920">
    <property type="entry name" value="T7SS_EccD"/>
    <property type="match status" value="1"/>
</dbReference>
<evidence type="ECO:0000313" key="10">
    <source>
        <dbReference type="Proteomes" id="UP001183643"/>
    </source>
</evidence>
<feature type="transmembrane region" description="Helical" evidence="7">
    <location>
        <begin position="417"/>
        <end position="437"/>
    </location>
</feature>
<keyword evidence="4 7" id="KW-0812">Transmembrane</keyword>
<protein>
    <submittedName>
        <fullName evidence="9">Type VII secretion integral membrane protein EccD</fullName>
    </submittedName>
</protein>
<gene>
    <name evidence="9" type="ORF">J2S41_001043</name>
</gene>
<dbReference type="InterPro" id="IPR024962">
    <property type="entry name" value="YukD-like"/>
</dbReference>
<evidence type="ECO:0000256" key="5">
    <source>
        <dbReference type="ARBA" id="ARBA00022989"/>
    </source>
</evidence>
<proteinExistence type="inferred from homology"/>
<feature type="transmembrane region" description="Helical" evidence="7">
    <location>
        <begin position="323"/>
        <end position="340"/>
    </location>
</feature>
<sequence length="443" mass="45925">MTDVAVPAEVALIDVLPAVLPALQSDAADHGTDHDGYVVQRLGQKPLDEEKSAAELNLLDGETVHVRPRAAALPPIDYDDLISGIADQVTHHSDHWSPARLRGMLLALAGLSIMLALPVLGLNGLPLERAFASAGLCVVLLTAAGVASRAALDPVTGTIFAGAGAAYAAVGAWAFAGYALPDAGWALPVATTAIATLAALCVGLAAVADSALIFTGAITFTIAIGVPSVIAAYTGYSQQAIAGISLVISLGVMMGLPLIAFRLGGSSLPMLPGRPDQLNEDIDPVPHQLVVDRGKAAVSYQSALLIGICLAQVPLGMILIAPGGFWMLLFAGMAAALLFLRARHLTTAIQRWAVLVPGTTITVGVLMRWLVEQDLLIRAAVAPFMLAIGLAFVVAATVVPGRRLRPYWARAADIGELMIAVATLPVLGQALGIYQFIRHWAGG</sequence>
<dbReference type="InterPro" id="IPR006707">
    <property type="entry name" value="T7SS_EccD"/>
</dbReference>
<comment type="subcellular location">
    <subcellularLocation>
        <location evidence="1">Cell membrane</location>
        <topology evidence="1">Multi-pass membrane protein</topology>
    </subcellularLocation>
</comment>
<dbReference type="Gene3D" id="3.10.20.90">
    <property type="entry name" value="Phosphatidylinositol 3-kinase Catalytic Subunit, Chain A, domain 1"/>
    <property type="match status" value="1"/>
</dbReference>
<dbReference type="Proteomes" id="UP001183643">
    <property type="component" value="Unassembled WGS sequence"/>
</dbReference>
<feature type="transmembrane region" description="Helical" evidence="7">
    <location>
        <begin position="212"/>
        <end position="234"/>
    </location>
</feature>
<comment type="similarity">
    <text evidence="2">Belongs to the EccD/Snm4 family.</text>
</comment>
<dbReference type="InterPro" id="IPR044049">
    <property type="entry name" value="EccD_transm"/>
</dbReference>
<feature type="transmembrane region" description="Helical" evidence="7">
    <location>
        <begin position="131"/>
        <end position="152"/>
    </location>
</feature>
<feature type="transmembrane region" description="Helical" evidence="7">
    <location>
        <begin position="159"/>
        <end position="179"/>
    </location>
</feature>
<evidence type="ECO:0000256" key="6">
    <source>
        <dbReference type="ARBA" id="ARBA00023136"/>
    </source>
</evidence>
<evidence type="ECO:0000313" key="9">
    <source>
        <dbReference type="EMBL" id="MDR7274265.1"/>
    </source>
</evidence>
<feature type="transmembrane region" description="Helical" evidence="7">
    <location>
        <begin position="185"/>
        <end position="205"/>
    </location>
</feature>
<evidence type="ECO:0000256" key="2">
    <source>
        <dbReference type="ARBA" id="ARBA00006162"/>
    </source>
</evidence>
<dbReference type="Pfam" id="PF08817">
    <property type="entry name" value="YukD"/>
    <property type="match status" value="1"/>
</dbReference>
<feature type="transmembrane region" description="Helical" evidence="7">
    <location>
        <begin position="376"/>
        <end position="396"/>
    </location>
</feature>
<accession>A0AAE3YIT0</accession>
<keyword evidence="10" id="KW-1185">Reference proteome</keyword>
<name>A0AAE3YIT0_9ACTN</name>
<reference evidence="9" key="1">
    <citation type="submission" date="2023-07" db="EMBL/GenBank/DDBJ databases">
        <title>Sequencing the genomes of 1000 actinobacteria strains.</title>
        <authorList>
            <person name="Klenk H.-P."/>
        </authorList>
    </citation>
    <scope>NUCLEOTIDE SEQUENCE</scope>
    <source>
        <strain evidence="9">DSM 44707</strain>
    </source>
</reference>
<comment type="caution">
    <text evidence="9">The sequence shown here is derived from an EMBL/GenBank/DDBJ whole genome shotgun (WGS) entry which is preliminary data.</text>
</comment>